<name>A0A829YA67_9GAMM</name>
<evidence type="ECO:0000256" key="1">
    <source>
        <dbReference type="SAM" id="SignalP"/>
    </source>
</evidence>
<feature type="chain" id="PRO_5032276429" evidence="1">
    <location>
        <begin position="24"/>
        <end position="107"/>
    </location>
</feature>
<evidence type="ECO:0000313" key="3">
    <source>
        <dbReference type="Proteomes" id="UP000445000"/>
    </source>
</evidence>
<dbReference type="AlphaFoldDB" id="A0A829YA67"/>
<evidence type="ECO:0000313" key="2">
    <source>
        <dbReference type="EMBL" id="GFE80207.1"/>
    </source>
</evidence>
<sequence length="107" mass="11453">MKRRTISAIVAAVCLGSVSSANAYQVFEGRVDVLQPTYLPAVVTFSMTAGSSLCPAGTWLRWQNANTDNNKAVYATLLAAFTAGKGVRLYINDGDTTCTGVFLHVFE</sequence>
<dbReference type="Proteomes" id="UP000445000">
    <property type="component" value="Unassembled WGS sequence"/>
</dbReference>
<protein>
    <submittedName>
        <fullName evidence="2">Uncharacterized protein</fullName>
    </submittedName>
</protein>
<gene>
    <name evidence="2" type="ORF">GCM10011487_22070</name>
</gene>
<comment type="caution">
    <text evidence="2">The sequence shown here is derived from an EMBL/GenBank/DDBJ whole genome shotgun (WGS) entry which is preliminary data.</text>
</comment>
<feature type="signal peptide" evidence="1">
    <location>
        <begin position="1"/>
        <end position="23"/>
    </location>
</feature>
<reference evidence="3" key="1">
    <citation type="submission" date="2020-01" db="EMBL/GenBank/DDBJ databases">
        <title>'Steroidobacter agaridevorans' sp. nov., agar-degrading bacteria isolated from rhizosphere soils.</title>
        <authorList>
            <person name="Ikenaga M."/>
            <person name="Kataoka M."/>
            <person name="Murouchi A."/>
            <person name="Katsuragi S."/>
            <person name="Sakai M."/>
        </authorList>
    </citation>
    <scope>NUCLEOTIDE SEQUENCE [LARGE SCALE GENOMIC DNA]</scope>
    <source>
        <strain evidence="3">YU21-B</strain>
    </source>
</reference>
<organism evidence="2 3">
    <name type="scientific">Steroidobacter agaridevorans</name>
    <dbReference type="NCBI Taxonomy" id="2695856"/>
    <lineage>
        <taxon>Bacteria</taxon>
        <taxon>Pseudomonadati</taxon>
        <taxon>Pseudomonadota</taxon>
        <taxon>Gammaproteobacteria</taxon>
        <taxon>Steroidobacterales</taxon>
        <taxon>Steroidobacteraceae</taxon>
        <taxon>Steroidobacter</taxon>
    </lineage>
</organism>
<keyword evidence="1" id="KW-0732">Signal</keyword>
<accession>A0A829YA67</accession>
<keyword evidence="3" id="KW-1185">Reference proteome</keyword>
<proteinExistence type="predicted"/>
<dbReference type="EMBL" id="BLJN01000002">
    <property type="protein sequence ID" value="GFE80207.1"/>
    <property type="molecule type" value="Genomic_DNA"/>
</dbReference>